<sequence>MDMNFKTSQSNAFLCKVSDASTAKPIGVFSAPTPDENPYKALFNPKGYNFLNIPMSEFKNILNEIIKLERDIRISKWGEGARPDEFSYQLNRIANAIATTQFNGKIDISCYFLKRVEEAKEMIGEDCISFIQVHNSISQLYNTVLQLTSEEGFRAIQNKALAHLKNQQAFA</sequence>
<reference evidence="1 2" key="1">
    <citation type="submission" date="2019-05" db="EMBL/GenBank/DDBJ databases">
        <title>Complete genome sequence of Pseudoalteromonas sp. 16-SW-7(T) isolated from the Okhotsk Sea, Russia.</title>
        <authorList>
            <person name="Nguyen T.H."/>
            <person name="Nedashkovskaya O.I."/>
            <person name="Kim S.-G."/>
        </authorList>
    </citation>
    <scope>NUCLEOTIDE SEQUENCE [LARGE SCALE GENOMIC DNA]</scope>
    <source>
        <strain evidence="1 2">16-SW-7</strain>
    </source>
</reference>
<dbReference type="GeneID" id="88776650"/>
<dbReference type="KEGG" id="pdv:FFU37_13375"/>
<proteinExistence type="predicted"/>
<organism evidence="1 2">
    <name type="scientific">Pseudoalteromonas distincta</name>
    <dbReference type="NCBI Taxonomy" id="77608"/>
    <lineage>
        <taxon>Bacteria</taxon>
        <taxon>Pseudomonadati</taxon>
        <taxon>Pseudomonadota</taxon>
        <taxon>Gammaproteobacteria</taxon>
        <taxon>Alteromonadales</taxon>
        <taxon>Pseudoalteromonadaceae</taxon>
        <taxon>Pseudoalteromonas</taxon>
    </lineage>
</organism>
<protein>
    <submittedName>
        <fullName evidence="1">Uncharacterized protein</fullName>
    </submittedName>
</protein>
<dbReference type="EMBL" id="CP040558">
    <property type="protein sequence ID" value="QCU75389.1"/>
    <property type="molecule type" value="Genomic_DNA"/>
</dbReference>
<dbReference type="AlphaFoldDB" id="A0A4P9J3S9"/>
<dbReference type="Proteomes" id="UP000310065">
    <property type="component" value="Chromosome L1"/>
</dbReference>
<evidence type="ECO:0000313" key="2">
    <source>
        <dbReference type="Proteomes" id="UP000310065"/>
    </source>
</evidence>
<name>A0A4P9J3S9_9GAMM</name>
<gene>
    <name evidence="1" type="ORF">FFU37_13375</name>
</gene>
<evidence type="ECO:0000313" key="1">
    <source>
        <dbReference type="EMBL" id="QCU75389.1"/>
    </source>
</evidence>
<dbReference type="RefSeq" id="WP_138489693.1">
    <property type="nucleotide sequence ID" value="NZ_CP040558.1"/>
</dbReference>
<accession>A0A4P9J3S9</accession>